<evidence type="ECO:0000313" key="3">
    <source>
        <dbReference type="Proteomes" id="UP001430953"/>
    </source>
</evidence>
<keyword evidence="3" id="KW-1185">Reference proteome</keyword>
<protein>
    <submittedName>
        <fullName evidence="2">Uncharacterized protein</fullName>
    </submittedName>
</protein>
<evidence type="ECO:0000256" key="1">
    <source>
        <dbReference type="SAM" id="MobiDB-lite"/>
    </source>
</evidence>
<feature type="region of interest" description="Disordered" evidence="1">
    <location>
        <begin position="1"/>
        <end position="75"/>
    </location>
</feature>
<sequence>MWPGPTGAPVGEAKVICDNPESSGRERPTAAMPATSGRAADPVLDGSTRPEDCVGTKCSGCQRQSEAPDCGGVDG</sequence>
<evidence type="ECO:0000313" key="2">
    <source>
        <dbReference type="EMBL" id="KAL0116436.1"/>
    </source>
</evidence>
<proteinExistence type="predicted"/>
<accession>A0AAW2FKF5</accession>
<dbReference type="EMBL" id="JADYXP020000009">
    <property type="protein sequence ID" value="KAL0116436.1"/>
    <property type="molecule type" value="Genomic_DNA"/>
</dbReference>
<name>A0AAW2FKF5_9HYME</name>
<comment type="caution">
    <text evidence="2">The sequence shown here is derived from an EMBL/GenBank/DDBJ whole genome shotgun (WGS) entry which is preliminary data.</text>
</comment>
<dbReference type="Proteomes" id="UP001430953">
    <property type="component" value="Unassembled WGS sequence"/>
</dbReference>
<organism evidence="2 3">
    <name type="scientific">Cardiocondyla obscurior</name>
    <dbReference type="NCBI Taxonomy" id="286306"/>
    <lineage>
        <taxon>Eukaryota</taxon>
        <taxon>Metazoa</taxon>
        <taxon>Ecdysozoa</taxon>
        <taxon>Arthropoda</taxon>
        <taxon>Hexapoda</taxon>
        <taxon>Insecta</taxon>
        <taxon>Pterygota</taxon>
        <taxon>Neoptera</taxon>
        <taxon>Endopterygota</taxon>
        <taxon>Hymenoptera</taxon>
        <taxon>Apocrita</taxon>
        <taxon>Aculeata</taxon>
        <taxon>Formicoidea</taxon>
        <taxon>Formicidae</taxon>
        <taxon>Myrmicinae</taxon>
        <taxon>Cardiocondyla</taxon>
    </lineage>
</organism>
<dbReference type="AlphaFoldDB" id="A0AAW2FKF5"/>
<gene>
    <name evidence="2" type="ORF">PUN28_009821</name>
</gene>
<reference evidence="2 3" key="1">
    <citation type="submission" date="2023-03" db="EMBL/GenBank/DDBJ databases">
        <title>High recombination rates correlate with genetic variation in Cardiocondyla obscurior ants.</title>
        <authorList>
            <person name="Errbii M."/>
        </authorList>
    </citation>
    <scope>NUCLEOTIDE SEQUENCE [LARGE SCALE GENOMIC DNA]</scope>
    <source>
        <strain evidence="2">Alpha-2009</strain>
        <tissue evidence="2">Whole body</tissue>
    </source>
</reference>